<dbReference type="SUPFAM" id="SSF56112">
    <property type="entry name" value="Protein kinase-like (PK-like)"/>
    <property type="match status" value="1"/>
</dbReference>
<evidence type="ECO:0000256" key="1">
    <source>
        <dbReference type="ARBA" id="ARBA00012513"/>
    </source>
</evidence>
<evidence type="ECO:0000256" key="8">
    <source>
        <dbReference type="SAM" id="MobiDB-lite"/>
    </source>
</evidence>
<dbReference type="CDD" id="cd14135">
    <property type="entry name" value="STKc_PRP4"/>
    <property type="match status" value="1"/>
</dbReference>
<dbReference type="PANTHER" id="PTHR24058:SF103">
    <property type="entry name" value="SERINE_THREONINE-PROTEIN KINASE PRP4 HOMOLOG"/>
    <property type="match status" value="1"/>
</dbReference>
<organism evidence="10 11">
    <name type="scientific">Dunaliella salina</name>
    <name type="common">Green alga</name>
    <name type="synonym">Protococcus salinus</name>
    <dbReference type="NCBI Taxonomy" id="3046"/>
    <lineage>
        <taxon>Eukaryota</taxon>
        <taxon>Viridiplantae</taxon>
        <taxon>Chlorophyta</taxon>
        <taxon>core chlorophytes</taxon>
        <taxon>Chlorophyceae</taxon>
        <taxon>CS clade</taxon>
        <taxon>Chlamydomonadales</taxon>
        <taxon>Dunaliellaceae</taxon>
        <taxon>Dunaliella</taxon>
    </lineage>
</organism>
<feature type="compositionally biased region" description="Basic and acidic residues" evidence="8">
    <location>
        <begin position="260"/>
        <end position="275"/>
    </location>
</feature>
<dbReference type="InterPro" id="IPR011009">
    <property type="entry name" value="Kinase-like_dom_sf"/>
</dbReference>
<evidence type="ECO:0000256" key="3">
    <source>
        <dbReference type="ARBA" id="ARBA00022679"/>
    </source>
</evidence>
<evidence type="ECO:0000313" key="11">
    <source>
        <dbReference type="Proteomes" id="UP000815325"/>
    </source>
</evidence>
<feature type="compositionally biased region" description="Low complexity" evidence="8">
    <location>
        <begin position="498"/>
        <end position="530"/>
    </location>
</feature>
<feature type="domain" description="Protein kinase" evidence="9">
    <location>
        <begin position="745"/>
        <end position="1065"/>
    </location>
</feature>
<name>A0ABQ7FZG6_DUNSA</name>
<feature type="compositionally biased region" description="Basic and acidic residues" evidence="8">
    <location>
        <begin position="131"/>
        <end position="150"/>
    </location>
</feature>
<evidence type="ECO:0000313" key="10">
    <source>
        <dbReference type="EMBL" id="KAF5827748.1"/>
    </source>
</evidence>
<sequence length="1081" mass="121167">MHGSAPDPLREREEGEIEGEGEGEIEGNKGVQNELQQLHGMENGGQVAGSAADRDREQGGGSSDGGERGKSKREGKSKRSKEDKKGKETEEERRARKEERRAKREAEGRGHGHKKRKSTTRDRDEGEDEARDTLPESGRGAERGGEEEHPLGPQFDPSTWQDLGADVEGGDDYGYAYEGRHGRSHGAGHSSGRREERDKRARLEEEEMGYEEGFEGQGHEDQGYGYWEDEYRQRGSSRHSTRKEEDYEELVSKHHSRRSSGREEGRREEGSRLAERGGSSRKRAAELDLEAEEARAGGGRGPGCSAYEEREGKKDRGRDDSRHRSSSRREGGDEERERRRAEEVERHSRSHREDKYSSRREEEEGRHSRRHFHRGEDRDREREREREKGRDRDRDRDRERREGEREKERGDDRRDRGRGERGDEGRRDRERREERHHHHRSSKRAGSPKQEEVEVELPGEHEEDEQAAIEARRNRIAALKAKHQQQASTINPTATALQQQQQQQQQEEPSGTAGAAGTPGPAQPIVSGSGAVSGGGAANGDQRHQQQASSAPAGMDVDGEAEDTAARPGFREGTATPEGDRTSSEEPEGGLRPGPMLQIWGTNDASNLGPPDEADSGAPAGLGSPRSKGGVQGPGVSGVGGAASSMALTEENAGKTTAQERIQATAATTAKHKLAEADDMFAEELSGDDDDMFAERPEGGDEGEREREGAGGLRRGRGGGALKDAYDDHEGYYNFQVGEVMDKRYEVFACHGKGVFSVVVRARDVSKKDELGQHPEVAIKLIRANETMYKAAQMELAVLHRLGMNDPENRKHCIRLLRYFEYRNHMCLVFEPMAFNLRELTKKYGRNKGLNVEAVQLFSCQLLIALRHLKKNEVLHADIKPDNILINQRHNKVKLCDFGSAMMAGENEVTPYLVSRFYRPPEVIMGMKYDYALDMWSVGAVIYELFTGRILFPGHSNNQMLKLMMDVKGGFTKKMLRKCVFAEKHFEMHDPSCPFISLEDDPITKTKVRKLVASPAVKHNFTTLLSQCSGDKGKVAMLADLLEKMMMLEPERRIDPDAALRHPFVKAFLPKRDSQHGGKRH</sequence>
<evidence type="ECO:0000256" key="4">
    <source>
        <dbReference type="ARBA" id="ARBA00022741"/>
    </source>
</evidence>
<dbReference type="EC" id="2.7.11.1" evidence="1"/>
<evidence type="ECO:0000256" key="5">
    <source>
        <dbReference type="ARBA" id="ARBA00022777"/>
    </source>
</evidence>
<comment type="caution">
    <text evidence="10">The sequence shown here is derived from an EMBL/GenBank/DDBJ whole genome shotgun (WGS) entry which is preliminary data.</text>
</comment>
<feature type="compositionally biased region" description="Basic residues" evidence="8">
    <location>
        <begin position="434"/>
        <end position="443"/>
    </location>
</feature>
<comment type="similarity">
    <text evidence="7">Belongs to the protein kinase superfamily. CMGC Ser/Thr protein kinase family.</text>
</comment>
<dbReference type="InterPro" id="IPR044092">
    <property type="entry name" value="STKc_PRP4"/>
</dbReference>
<dbReference type="Gene3D" id="1.10.510.10">
    <property type="entry name" value="Transferase(Phosphotransferase) domain 1"/>
    <property type="match status" value="1"/>
</dbReference>
<dbReference type="SMART" id="SM00220">
    <property type="entry name" value="S_TKc"/>
    <property type="match status" value="1"/>
</dbReference>
<gene>
    <name evidence="10" type="ORF">DUNSADRAFT_18797</name>
</gene>
<dbReference type="PANTHER" id="PTHR24058">
    <property type="entry name" value="DUAL SPECIFICITY PROTEIN KINASE"/>
    <property type="match status" value="1"/>
</dbReference>
<dbReference type="InterPro" id="IPR000719">
    <property type="entry name" value="Prot_kinase_dom"/>
</dbReference>
<dbReference type="EMBL" id="MU070434">
    <property type="protein sequence ID" value="KAF5827748.1"/>
    <property type="molecule type" value="Genomic_DNA"/>
</dbReference>
<feature type="compositionally biased region" description="Acidic residues" evidence="8">
    <location>
        <begin position="453"/>
        <end position="467"/>
    </location>
</feature>
<evidence type="ECO:0000256" key="2">
    <source>
        <dbReference type="ARBA" id="ARBA00022527"/>
    </source>
</evidence>
<dbReference type="Proteomes" id="UP000815325">
    <property type="component" value="Unassembled WGS sequence"/>
</dbReference>
<feature type="compositionally biased region" description="Basic and acidic residues" evidence="8">
    <location>
        <begin position="192"/>
        <end position="203"/>
    </location>
</feature>
<feature type="compositionally biased region" description="Basic and acidic residues" evidence="8">
    <location>
        <begin position="693"/>
        <end position="709"/>
    </location>
</feature>
<keyword evidence="5" id="KW-0418">Kinase</keyword>
<dbReference type="InterPro" id="IPR050494">
    <property type="entry name" value="Ser_Thr_dual-spec_kinase"/>
</dbReference>
<dbReference type="Pfam" id="PF00069">
    <property type="entry name" value="Pkinase"/>
    <property type="match status" value="1"/>
</dbReference>
<feature type="compositionally biased region" description="Gly residues" evidence="8">
    <location>
        <begin position="630"/>
        <end position="641"/>
    </location>
</feature>
<dbReference type="PROSITE" id="PS00108">
    <property type="entry name" value="PROTEIN_KINASE_ST"/>
    <property type="match status" value="1"/>
</dbReference>
<feature type="compositionally biased region" description="Polar residues" evidence="8">
    <location>
        <begin position="484"/>
        <end position="497"/>
    </location>
</feature>
<keyword evidence="4" id="KW-0547">Nucleotide-binding</keyword>
<protein>
    <recommendedName>
        <fullName evidence="1">non-specific serine/threonine protein kinase</fullName>
        <ecNumber evidence="1">2.7.11.1</ecNumber>
    </recommendedName>
</protein>
<feature type="region of interest" description="Disordered" evidence="8">
    <location>
        <begin position="685"/>
        <end position="718"/>
    </location>
</feature>
<keyword evidence="3" id="KW-0808">Transferase</keyword>
<reference evidence="10" key="1">
    <citation type="submission" date="2017-08" db="EMBL/GenBank/DDBJ databases">
        <authorList>
            <person name="Polle J.E."/>
            <person name="Barry K."/>
            <person name="Cushman J."/>
            <person name="Schmutz J."/>
            <person name="Tran D."/>
            <person name="Hathwaick L.T."/>
            <person name="Yim W.C."/>
            <person name="Jenkins J."/>
            <person name="Mckie-Krisberg Z.M."/>
            <person name="Prochnik S."/>
            <person name="Lindquist E."/>
            <person name="Dockter R.B."/>
            <person name="Adam C."/>
            <person name="Molina H."/>
            <person name="Bunkerborg J."/>
            <person name="Jin E."/>
            <person name="Buchheim M."/>
            <person name="Magnuson J."/>
        </authorList>
    </citation>
    <scope>NUCLEOTIDE SEQUENCE</scope>
    <source>
        <strain evidence="10">CCAP 19/18</strain>
    </source>
</reference>
<keyword evidence="11" id="KW-1185">Reference proteome</keyword>
<feature type="compositionally biased region" description="Basic and acidic residues" evidence="8">
    <location>
        <begin position="307"/>
        <end position="366"/>
    </location>
</feature>
<dbReference type="InterPro" id="IPR008271">
    <property type="entry name" value="Ser/Thr_kinase_AS"/>
</dbReference>
<feature type="compositionally biased region" description="Acidic residues" evidence="8">
    <location>
        <begin position="14"/>
        <end position="25"/>
    </location>
</feature>
<keyword evidence="2" id="KW-0723">Serine/threonine-protein kinase</keyword>
<dbReference type="Gene3D" id="3.30.200.20">
    <property type="entry name" value="Phosphorylase Kinase, domain 1"/>
    <property type="match status" value="1"/>
</dbReference>
<feature type="region of interest" description="Disordered" evidence="8">
    <location>
        <begin position="1"/>
        <end position="658"/>
    </location>
</feature>
<proteinExistence type="inferred from homology"/>
<keyword evidence="6" id="KW-0067">ATP-binding</keyword>
<feature type="compositionally biased region" description="Basic and acidic residues" evidence="8">
    <location>
        <begin position="65"/>
        <end position="74"/>
    </location>
</feature>
<accession>A0ABQ7FZG6</accession>
<evidence type="ECO:0000259" key="9">
    <source>
        <dbReference type="PROSITE" id="PS50011"/>
    </source>
</evidence>
<feature type="compositionally biased region" description="Acidic residues" evidence="8">
    <location>
        <begin position="204"/>
        <end position="214"/>
    </location>
</feature>
<dbReference type="PROSITE" id="PS50011">
    <property type="entry name" value="PROTEIN_KINASE_DOM"/>
    <property type="match status" value="1"/>
</dbReference>
<feature type="compositionally biased region" description="Basic and acidic residues" evidence="8">
    <location>
        <begin position="80"/>
        <end position="110"/>
    </location>
</feature>
<evidence type="ECO:0000256" key="6">
    <source>
        <dbReference type="ARBA" id="ARBA00022840"/>
    </source>
</evidence>
<evidence type="ECO:0000256" key="7">
    <source>
        <dbReference type="ARBA" id="ARBA00023596"/>
    </source>
</evidence>
<feature type="compositionally biased region" description="Basic and acidic residues" evidence="8">
    <location>
        <begin position="374"/>
        <end position="433"/>
    </location>
</feature>